<proteinExistence type="inferred from homology"/>
<organism evidence="2 3">
    <name type="scientific">Acanthopleuribacter pedis</name>
    <dbReference type="NCBI Taxonomy" id="442870"/>
    <lineage>
        <taxon>Bacteria</taxon>
        <taxon>Pseudomonadati</taxon>
        <taxon>Acidobacteriota</taxon>
        <taxon>Holophagae</taxon>
        <taxon>Acanthopleuribacterales</taxon>
        <taxon>Acanthopleuribacteraceae</taxon>
        <taxon>Acanthopleuribacter</taxon>
    </lineage>
</organism>
<dbReference type="AlphaFoldDB" id="A0A8J7Q4F5"/>
<dbReference type="Pfam" id="PF04519">
    <property type="entry name" value="Bactofilin"/>
    <property type="match status" value="1"/>
</dbReference>
<dbReference type="PANTHER" id="PTHR35024:SF4">
    <property type="entry name" value="POLYMER-FORMING CYTOSKELETAL PROTEIN"/>
    <property type="match status" value="1"/>
</dbReference>
<dbReference type="RefSeq" id="WP_207857365.1">
    <property type="nucleotide sequence ID" value="NZ_JAFREP010000004.1"/>
</dbReference>
<keyword evidence="3" id="KW-1185">Reference proteome</keyword>
<sequence length="113" mass="12104">MTQKDNGFMCGFLSEGTRFEGSLQFSNKMRIDGDFSGDIESTDQLIIGENATVDGSISVGRLVVMGKVSGEVTQCRHLQIEEGGQVLADIRVGVLDIKPGAIFDGKCVMIADT</sequence>
<evidence type="ECO:0000313" key="3">
    <source>
        <dbReference type="Proteomes" id="UP000664417"/>
    </source>
</evidence>
<dbReference type="InterPro" id="IPR007607">
    <property type="entry name" value="BacA/B"/>
</dbReference>
<reference evidence="2" key="1">
    <citation type="submission" date="2021-03" db="EMBL/GenBank/DDBJ databases">
        <authorList>
            <person name="Wang G."/>
        </authorList>
    </citation>
    <scope>NUCLEOTIDE SEQUENCE</scope>
    <source>
        <strain evidence="2">KCTC 12899</strain>
    </source>
</reference>
<gene>
    <name evidence="2" type="ORF">J3U88_05340</name>
</gene>
<comment type="similarity">
    <text evidence="1">Belongs to the bactofilin family.</text>
</comment>
<protein>
    <submittedName>
        <fullName evidence="2">Polymer-forming cytoskeletal protein</fullName>
    </submittedName>
</protein>
<accession>A0A8J7Q4F5</accession>
<evidence type="ECO:0000313" key="2">
    <source>
        <dbReference type="EMBL" id="MBO1317877.1"/>
    </source>
</evidence>
<dbReference type="PANTHER" id="PTHR35024">
    <property type="entry name" value="HYPOTHETICAL CYTOSOLIC PROTEIN"/>
    <property type="match status" value="1"/>
</dbReference>
<name>A0A8J7Q4F5_9BACT</name>
<dbReference type="Proteomes" id="UP000664417">
    <property type="component" value="Unassembled WGS sequence"/>
</dbReference>
<dbReference type="EMBL" id="JAFREP010000004">
    <property type="protein sequence ID" value="MBO1317877.1"/>
    <property type="molecule type" value="Genomic_DNA"/>
</dbReference>
<evidence type="ECO:0000256" key="1">
    <source>
        <dbReference type="ARBA" id="ARBA00044755"/>
    </source>
</evidence>
<comment type="caution">
    <text evidence="2">The sequence shown here is derived from an EMBL/GenBank/DDBJ whole genome shotgun (WGS) entry which is preliminary data.</text>
</comment>